<feature type="region of interest" description="Disordered" evidence="1">
    <location>
        <begin position="22"/>
        <end position="116"/>
    </location>
</feature>
<protein>
    <submittedName>
        <fullName evidence="2">Uncharacterized protein</fullName>
    </submittedName>
</protein>
<evidence type="ECO:0000256" key="1">
    <source>
        <dbReference type="SAM" id="MobiDB-lite"/>
    </source>
</evidence>
<dbReference type="Proteomes" id="UP001066276">
    <property type="component" value="Chromosome 1_1"/>
</dbReference>
<gene>
    <name evidence="2" type="ORF">NDU88_001311</name>
</gene>
<evidence type="ECO:0000313" key="2">
    <source>
        <dbReference type="EMBL" id="KAJ1213679.1"/>
    </source>
</evidence>
<sequence length="116" mass="12151">MPKPPLPSTVFYLSLCDAGVAAQSSHRPPQGTSSSQASATPISGVSPPVQPDHHSICRPQSARNPGQDYYQHSLPLTAHQKSGLRGLTPVPAPQGVPLCSKLPGSQPLGCSPRRQL</sequence>
<reference evidence="2" key="1">
    <citation type="journal article" date="2022" name="bioRxiv">
        <title>Sequencing and chromosome-scale assembly of the giantPleurodeles waltlgenome.</title>
        <authorList>
            <person name="Brown T."/>
            <person name="Elewa A."/>
            <person name="Iarovenko S."/>
            <person name="Subramanian E."/>
            <person name="Araus A.J."/>
            <person name="Petzold A."/>
            <person name="Susuki M."/>
            <person name="Suzuki K.-i.T."/>
            <person name="Hayashi T."/>
            <person name="Toyoda A."/>
            <person name="Oliveira C."/>
            <person name="Osipova E."/>
            <person name="Leigh N.D."/>
            <person name="Simon A."/>
            <person name="Yun M.H."/>
        </authorList>
    </citation>
    <scope>NUCLEOTIDE SEQUENCE</scope>
    <source>
        <strain evidence="2">20211129_DDA</strain>
        <tissue evidence="2">Liver</tissue>
    </source>
</reference>
<proteinExistence type="predicted"/>
<name>A0AAV7WHZ1_PLEWA</name>
<accession>A0AAV7WHZ1</accession>
<feature type="compositionally biased region" description="Polar residues" evidence="1">
    <location>
        <begin position="22"/>
        <end position="43"/>
    </location>
</feature>
<keyword evidence="3" id="KW-1185">Reference proteome</keyword>
<organism evidence="2 3">
    <name type="scientific">Pleurodeles waltl</name>
    <name type="common">Iberian ribbed newt</name>
    <dbReference type="NCBI Taxonomy" id="8319"/>
    <lineage>
        <taxon>Eukaryota</taxon>
        <taxon>Metazoa</taxon>
        <taxon>Chordata</taxon>
        <taxon>Craniata</taxon>
        <taxon>Vertebrata</taxon>
        <taxon>Euteleostomi</taxon>
        <taxon>Amphibia</taxon>
        <taxon>Batrachia</taxon>
        <taxon>Caudata</taxon>
        <taxon>Salamandroidea</taxon>
        <taxon>Salamandridae</taxon>
        <taxon>Pleurodelinae</taxon>
        <taxon>Pleurodeles</taxon>
    </lineage>
</organism>
<dbReference type="EMBL" id="JANPWB010000001">
    <property type="protein sequence ID" value="KAJ1213679.1"/>
    <property type="molecule type" value="Genomic_DNA"/>
</dbReference>
<evidence type="ECO:0000313" key="3">
    <source>
        <dbReference type="Proteomes" id="UP001066276"/>
    </source>
</evidence>
<comment type="caution">
    <text evidence="2">The sequence shown here is derived from an EMBL/GenBank/DDBJ whole genome shotgun (WGS) entry which is preliminary data.</text>
</comment>
<dbReference type="AlphaFoldDB" id="A0AAV7WHZ1"/>